<keyword evidence="3" id="KW-1185">Reference proteome</keyword>
<comment type="caution">
    <text evidence="2">The sequence shown here is derived from an EMBL/GenBank/DDBJ whole genome shotgun (WGS) entry which is preliminary data.</text>
</comment>
<gene>
    <name evidence="2" type="primary">PPP2R5B_1</name>
    <name evidence="2" type="ORF">OS493_035805</name>
</gene>
<evidence type="ECO:0000313" key="3">
    <source>
        <dbReference type="Proteomes" id="UP001163046"/>
    </source>
</evidence>
<dbReference type="AlphaFoldDB" id="A0A9X0CJ94"/>
<sequence length="63" mass="6851">MDSVEAAKRPGINPAPATSNPDPFNRKSVRKPQKSSSKKQQGSSRFRSKPSFEIQPLTPLKGG</sequence>
<feature type="region of interest" description="Disordered" evidence="1">
    <location>
        <begin position="1"/>
        <end position="63"/>
    </location>
</feature>
<dbReference type="Proteomes" id="UP001163046">
    <property type="component" value="Unassembled WGS sequence"/>
</dbReference>
<evidence type="ECO:0000313" key="2">
    <source>
        <dbReference type="EMBL" id="KAJ7351739.1"/>
    </source>
</evidence>
<accession>A0A9X0CJ94</accession>
<reference evidence="2" key="1">
    <citation type="submission" date="2023-01" db="EMBL/GenBank/DDBJ databases">
        <title>Genome assembly of the deep-sea coral Lophelia pertusa.</title>
        <authorList>
            <person name="Herrera S."/>
            <person name="Cordes E."/>
        </authorList>
    </citation>
    <scope>NUCLEOTIDE SEQUENCE</scope>
    <source>
        <strain evidence="2">USNM1676648</strain>
        <tissue evidence="2">Polyp</tissue>
    </source>
</reference>
<name>A0A9X0CJ94_9CNID</name>
<organism evidence="2 3">
    <name type="scientific">Desmophyllum pertusum</name>
    <dbReference type="NCBI Taxonomy" id="174260"/>
    <lineage>
        <taxon>Eukaryota</taxon>
        <taxon>Metazoa</taxon>
        <taxon>Cnidaria</taxon>
        <taxon>Anthozoa</taxon>
        <taxon>Hexacorallia</taxon>
        <taxon>Scleractinia</taxon>
        <taxon>Caryophylliina</taxon>
        <taxon>Caryophylliidae</taxon>
        <taxon>Desmophyllum</taxon>
    </lineage>
</organism>
<proteinExistence type="predicted"/>
<dbReference type="EMBL" id="MU827357">
    <property type="protein sequence ID" value="KAJ7351739.1"/>
    <property type="molecule type" value="Genomic_DNA"/>
</dbReference>
<feature type="compositionally biased region" description="Basic residues" evidence="1">
    <location>
        <begin position="27"/>
        <end position="37"/>
    </location>
</feature>
<evidence type="ECO:0000256" key="1">
    <source>
        <dbReference type="SAM" id="MobiDB-lite"/>
    </source>
</evidence>
<protein>
    <submittedName>
        <fullName evidence="2">Serine/threonine-protein phosphatase 2A 56 kDa regulatory subunit beta isoform</fullName>
    </submittedName>
</protein>